<protein>
    <submittedName>
        <fullName evidence="2">Uncharacterized protein</fullName>
    </submittedName>
</protein>
<keyword evidence="1" id="KW-0732">Signal</keyword>
<evidence type="ECO:0000256" key="1">
    <source>
        <dbReference type="SAM" id="SignalP"/>
    </source>
</evidence>
<feature type="chain" id="PRO_5015419705" evidence="1">
    <location>
        <begin position="20"/>
        <end position="179"/>
    </location>
</feature>
<organism evidence="2 3">
    <name type="scientific">Tuber borchii</name>
    <name type="common">White truffle</name>
    <dbReference type="NCBI Taxonomy" id="42251"/>
    <lineage>
        <taxon>Eukaryota</taxon>
        <taxon>Fungi</taxon>
        <taxon>Dikarya</taxon>
        <taxon>Ascomycota</taxon>
        <taxon>Pezizomycotina</taxon>
        <taxon>Pezizomycetes</taxon>
        <taxon>Pezizales</taxon>
        <taxon>Tuberaceae</taxon>
        <taxon>Tuber</taxon>
    </lineage>
</organism>
<evidence type="ECO:0000313" key="2">
    <source>
        <dbReference type="EMBL" id="PUU79162.1"/>
    </source>
</evidence>
<gene>
    <name evidence="2" type="ORF">B9Z19DRAFT_852077</name>
</gene>
<dbReference type="Proteomes" id="UP000244722">
    <property type="component" value="Unassembled WGS sequence"/>
</dbReference>
<sequence length="179" mass="20292">MMGAWSGLFCSAFFHSSFLDPLNSLQTAAQSRPGVEENGREGKGRKERGEISLPFLPLRFIILSVSFHFPPPTGSRGRDPPSKRKKKEKKRKFNCGSELYRAVFVQDDISSCDTRQACLIDLRMMILVCDYDNYFFLCFSFPSFLPSLRDVPGLVCLAYPSATRLEYRNSTPSIKATLR</sequence>
<evidence type="ECO:0000313" key="3">
    <source>
        <dbReference type="Proteomes" id="UP000244722"/>
    </source>
</evidence>
<comment type="caution">
    <text evidence="2">The sequence shown here is derived from an EMBL/GenBank/DDBJ whole genome shotgun (WGS) entry which is preliminary data.</text>
</comment>
<name>A0A2T6ZUJ3_TUBBO</name>
<proteinExistence type="predicted"/>
<feature type="signal peptide" evidence="1">
    <location>
        <begin position="1"/>
        <end position="19"/>
    </location>
</feature>
<dbReference type="AlphaFoldDB" id="A0A2T6ZUJ3"/>
<dbReference type="EMBL" id="NESQ01000099">
    <property type="protein sequence ID" value="PUU79162.1"/>
    <property type="molecule type" value="Genomic_DNA"/>
</dbReference>
<reference evidence="2 3" key="1">
    <citation type="submission" date="2017-04" db="EMBL/GenBank/DDBJ databases">
        <title>Draft genome sequence of Tuber borchii Vittad., a whitish edible truffle.</title>
        <authorList>
            <consortium name="DOE Joint Genome Institute"/>
            <person name="Murat C."/>
            <person name="Kuo A."/>
            <person name="Barry K.W."/>
            <person name="Clum A."/>
            <person name="Dockter R.B."/>
            <person name="Fauchery L."/>
            <person name="Iotti M."/>
            <person name="Kohler A."/>
            <person name="Labutti K."/>
            <person name="Lindquist E.A."/>
            <person name="Lipzen A."/>
            <person name="Ohm R.A."/>
            <person name="Wang M."/>
            <person name="Grigoriev I.V."/>
            <person name="Zambonelli A."/>
            <person name="Martin F.M."/>
        </authorList>
    </citation>
    <scope>NUCLEOTIDE SEQUENCE [LARGE SCALE GENOMIC DNA]</scope>
    <source>
        <strain evidence="2 3">Tbo3840</strain>
    </source>
</reference>
<accession>A0A2T6ZUJ3</accession>
<keyword evidence="3" id="KW-1185">Reference proteome</keyword>